<organism evidence="1 2">
    <name type="scientific">Nonomuraea montanisoli</name>
    <dbReference type="NCBI Taxonomy" id="2741721"/>
    <lineage>
        <taxon>Bacteria</taxon>
        <taxon>Bacillati</taxon>
        <taxon>Actinomycetota</taxon>
        <taxon>Actinomycetes</taxon>
        <taxon>Streptosporangiales</taxon>
        <taxon>Streptosporangiaceae</taxon>
        <taxon>Nonomuraea</taxon>
    </lineage>
</organism>
<dbReference type="RefSeq" id="WP_175595054.1">
    <property type="nucleotide sequence ID" value="NZ_JABWGN010000022.1"/>
</dbReference>
<evidence type="ECO:0000313" key="2">
    <source>
        <dbReference type="Proteomes" id="UP000586042"/>
    </source>
</evidence>
<protein>
    <submittedName>
        <fullName evidence="1">Uncharacterized protein</fullName>
    </submittedName>
</protein>
<keyword evidence="2" id="KW-1185">Reference proteome</keyword>
<reference evidence="1 2" key="1">
    <citation type="submission" date="2020-06" db="EMBL/GenBank/DDBJ databases">
        <title>Nonomuraea sp. SMC257, a novel actinomycete isolated from soil.</title>
        <authorList>
            <person name="Chanama M."/>
        </authorList>
    </citation>
    <scope>NUCLEOTIDE SEQUENCE [LARGE SCALE GENOMIC DNA]</scope>
    <source>
        <strain evidence="1 2">SMC257</strain>
    </source>
</reference>
<comment type="caution">
    <text evidence="1">The sequence shown here is derived from an EMBL/GenBank/DDBJ whole genome shotgun (WGS) entry which is preliminary data.</text>
</comment>
<sequence length="64" mass="6863">MQQVEVAAFASLRWGESAAFRRRHVDLEAAPPRLVGTTTELKDGSITIGPACPGLTAGLRCLRL</sequence>
<name>A0A7Y6IHA4_9ACTN</name>
<dbReference type="AlphaFoldDB" id="A0A7Y6IHA4"/>
<evidence type="ECO:0000313" key="1">
    <source>
        <dbReference type="EMBL" id="NUW37600.1"/>
    </source>
</evidence>
<proteinExistence type="predicted"/>
<gene>
    <name evidence="1" type="ORF">HTZ77_40290</name>
</gene>
<accession>A0A7Y6IHA4</accession>
<dbReference type="Proteomes" id="UP000586042">
    <property type="component" value="Unassembled WGS sequence"/>
</dbReference>
<dbReference type="EMBL" id="JABWGN010000022">
    <property type="protein sequence ID" value="NUW37600.1"/>
    <property type="molecule type" value="Genomic_DNA"/>
</dbReference>